<evidence type="ECO:0000313" key="1">
    <source>
        <dbReference type="EMBL" id="AGP33710.1"/>
    </source>
</evidence>
<dbReference type="AlphaFoldDB" id="S4XPG4"/>
<sequence>MVQLFHKTWCSPVLFRLYRSEKLCEQQRRAHRRITDARG</sequence>
<proteinExistence type="predicted"/>
<dbReference type="Proteomes" id="UP000014803">
    <property type="component" value="Chromosome"/>
</dbReference>
<reference evidence="1 2" key="1">
    <citation type="journal article" date="2013" name="Sci. Rep.">
        <title>Extraordinary expansion of a Sorangium cellulosum genome from an alkaline milieu.</title>
        <authorList>
            <person name="Han K."/>
            <person name="Li Z.F."/>
            <person name="Peng R."/>
            <person name="Zhu L.P."/>
            <person name="Zhou T."/>
            <person name="Wang L.G."/>
            <person name="Li S.G."/>
            <person name="Zhang X.B."/>
            <person name="Hu W."/>
            <person name="Wu Z.H."/>
            <person name="Qin N."/>
            <person name="Li Y.Z."/>
        </authorList>
    </citation>
    <scope>NUCLEOTIDE SEQUENCE [LARGE SCALE GENOMIC DNA]</scope>
    <source>
        <strain evidence="1 2">So0157-2</strain>
    </source>
</reference>
<protein>
    <submittedName>
        <fullName evidence="1">Uncharacterized protein</fullName>
    </submittedName>
</protein>
<gene>
    <name evidence="1" type="ORF">SCE1572_03885</name>
</gene>
<name>S4XPG4_SORCE</name>
<dbReference type="HOGENOM" id="CLU_3317134_0_0_7"/>
<dbReference type="PATRIC" id="fig|1254432.3.peg.855"/>
<dbReference type="EMBL" id="CP003969">
    <property type="protein sequence ID" value="AGP33710.1"/>
    <property type="molecule type" value="Genomic_DNA"/>
</dbReference>
<dbReference type="KEGG" id="scu:SCE1572_03885"/>
<organism evidence="1 2">
    <name type="scientific">Sorangium cellulosum So0157-2</name>
    <dbReference type="NCBI Taxonomy" id="1254432"/>
    <lineage>
        <taxon>Bacteria</taxon>
        <taxon>Pseudomonadati</taxon>
        <taxon>Myxococcota</taxon>
        <taxon>Polyangia</taxon>
        <taxon>Polyangiales</taxon>
        <taxon>Polyangiaceae</taxon>
        <taxon>Sorangium</taxon>
    </lineage>
</organism>
<evidence type="ECO:0000313" key="2">
    <source>
        <dbReference type="Proteomes" id="UP000014803"/>
    </source>
</evidence>
<accession>S4XPG4</accession>